<dbReference type="InterPro" id="IPR046228">
    <property type="entry name" value="DUF6261"/>
</dbReference>
<gene>
    <name evidence="1" type="ORF">EG340_01320</name>
</gene>
<dbReference type="AlphaFoldDB" id="A0A3G6N2N1"/>
<proteinExistence type="predicted"/>
<name>A0A3G6N2N1_9FLAO</name>
<dbReference type="RefSeq" id="WP_123884918.1">
    <property type="nucleotide sequence ID" value="NZ_CP033928.1"/>
</dbReference>
<evidence type="ECO:0000313" key="2">
    <source>
        <dbReference type="Proteomes" id="UP000269076"/>
    </source>
</evidence>
<reference evidence="1 2" key="1">
    <citation type="submission" date="2018-11" db="EMBL/GenBank/DDBJ databases">
        <title>Proposal to divide the Flavobacteriaceae and reorganize its genera based on Amino Acid Identity values calculated from whole genome sequences.</title>
        <authorList>
            <person name="Nicholson A.C."/>
            <person name="Gulvik C.A."/>
            <person name="Whitney A.M."/>
            <person name="Humrighouse B.W."/>
            <person name="Bell M."/>
            <person name="Holmes B."/>
            <person name="Steigerwalt A."/>
            <person name="Villarma A."/>
            <person name="Sheth M."/>
            <person name="Batra D."/>
            <person name="Pryor J."/>
            <person name="Bernardet J.-F."/>
            <person name="Hugo C."/>
            <person name="Kampfer P."/>
            <person name="Newman J."/>
            <person name="Mcquiston J.R."/>
        </authorList>
    </citation>
    <scope>NUCLEOTIDE SEQUENCE [LARGE SCALE GENOMIC DNA]</scope>
    <source>
        <strain evidence="1 2">G0211</strain>
    </source>
</reference>
<protein>
    <submittedName>
        <fullName evidence="1">Uncharacterized protein</fullName>
    </submittedName>
</protein>
<dbReference type="EMBL" id="CP033928">
    <property type="protein sequence ID" value="AZA59766.1"/>
    <property type="molecule type" value="Genomic_DNA"/>
</dbReference>
<dbReference type="Pfam" id="PF19775">
    <property type="entry name" value="DUF6261"/>
    <property type="match status" value="1"/>
</dbReference>
<evidence type="ECO:0000313" key="1">
    <source>
        <dbReference type="EMBL" id="AZA59766.1"/>
    </source>
</evidence>
<organism evidence="1 2">
    <name type="scientific">Chryseobacterium indoltheticum</name>
    <dbReference type="NCBI Taxonomy" id="254"/>
    <lineage>
        <taxon>Bacteria</taxon>
        <taxon>Pseudomonadati</taxon>
        <taxon>Bacteroidota</taxon>
        <taxon>Flavobacteriia</taxon>
        <taxon>Flavobacteriales</taxon>
        <taxon>Weeksellaceae</taxon>
        <taxon>Chryseobacterium group</taxon>
        <taxon>Chryseobacterium</taxon>
    </lineage>
</organism>
<sequence>MSTIKLSSLYMNGLQNAEFGQLIVRFFEDFSTKSLDINVDADLKRLYEALQYQLPVYNAALDQIRASEESEQIARLDKVRDRDIQALRDSLKPYRNAKTQNETDAYNAIQLLISEYTGVEDDSYESETNRLNSLIIRLQSPEFYNSALTLGIEKFIMNLAASNTDFNQLFAQRSFKTSQKVVADVKALRKTLASDYKIMTNYISAMASVKEDTYYKDILTIINNGRNYFSNVVLSRRVGAKDLKKPE</sequence>
<dbReference type="Proteomes" id="UP000269076">
    <property type="component" value="Chromosome"/>
</dbReference>
<accession>A0A3G6N2N1</accession>